<evidence type="ECO:0000313" key="3">
    <source>
        <dbReference type="EMBL" id="MRY83238.1"/>
    </source>
</evidence>
<dbReference type="InterPro" id="IPR017395">
    <property type="entry name" value="Chlorophyllase-like"/>
</dbReference>
<feature type="transmembrane region" description="Helical" evidence="1">
    <location>
        <begin position="110"/>
        <end position="129"/>
    </location>
</feature>
<keyword evidence="2" id="KW-0378">Hydrolase</keyword>
<dbReference type="PANTHER" id="PTHR33428">
    <property type="entry name" value="CHLOROPHYLLASE-2, CHLOROPLASTIC"/>
    <property type="match status" value="1"/>
</dbReference>
<accession>A0A174XBC9</accession>
<evidence type="ECO:0000313" key="4">
    <source>
        <dbReference type="EMBL" id="MRZ05062.1"/>
    </source>
</evidence>
<name>A0A174XBC9_PARDI</name>
<evidence type="ECO:0000256" key="1">
    <source>
        <dbReference type="SAM" id="Phobius"/>
    </source>
</evidence>
<keyword evidence="1" id="KW-1133">Transmembrane helix</keyword>
<organism evidence="2 5">
    <name type="scientific">Parabacteroides distasonis</name>
    <dbReference type="NCBI Taxonomy" id="823"/>
    <lineage>
        <taxon>Bacteria</taxon>
        <taxon>Pseudomonadati</taxon>
        <taxon>Bacteroidota</taxon>
        <taxon>Bacteroidia</taxon>
        <taxon>Bacteroidales</taxon>
        <taxon>Tannerellaceae</taxon>
        <taxon>Parabacteroides</taxon>
    </lineage>
</organism>
<dbReference type="GO" id="GO:0016787">
    <property type="term" value="F:hydrolase activity"/>
    <property type="evidence" value="ECO:0007669"/>
    <property type="project" value="UniProtKB-KW"/>
</dbReference>
<dbReference type="SUPFAM" id="SSF53474">
    <property type="entry name" value="alpha/beta-Hydrolases"/>
    <property type="match status" value="1"/>
</dbReference>
<dbReference type="PANTHER" id="PTHR33428:SF14">
    <property type="entry name" value="CARBOXYLESTERASE TYPE B DOMAIN-CONTAINING PROTEIN"/>
    <property type="match status" value="1"/>
</dbReference>
<dbReference type="Proteomes" id="UP000471216">
    <property type="component" value="Unassembled WGS sequence"/>
</dbReference>
<evidence type="ECO:0000313" key="5">
    <source>
        <dbReference type="Proteomes" id="UP000095332"/>
    </source>
</evidence>
<proteinExistence type="predicted"/>
<dbReference type="Proteomes" id="UP000095332">
    <property type="component" value="Unassembled WGS sequence"/>
</dbReference>
<dbReference type="EMBL" id="WKMX01000002">
    <property type="protein sequence ID" value="MRZ05062.1"/>
    <property type="molecule type" value="Genomic_DNA"/>
</dbReference>
<reference evidence="6 7" key="2">
    <citation type="journal article" date="2019" name="Nat. Med.">
        <title>A library of human gut bacterial isolates paired with longitudinal multiomics data enables mechanistic microbiome research.</title>
        <authorList>
            <person name="Poyet M."/>
            <person name="Groussin M."/>
            <person name="Gibbons S.M."/>
            <person name="Avila-Pacheco J."/>
            <person name="Jiang X."/>
            <person name="Kearney S.M."/>
            <person name="Perrotta A.R."/>
            <person name="Berdy B."/>
            <person name="Zhao S."/>
            <person name="Lieberman T.D."/>
            <person name="Swanson P.K."/>
            <person name="Smith M."/>
            <person name="Roesemann S."/>
            <person name="Alexander J.E."/>
            <person name="Rich S.A."/>
            <person name="Livny J."/>
            <person name="Vlamakis H."/>
            <person name="Clish C."/>
            <person name="Bullock K."/>
            <person name="Deik A."/>
            <person name="Scott J."/>
            <person name="Pierce K.A."/>
            <person name="Xavier R.J."/>
            <person name="Alm E.J."/>
        </authorList>
    </citation>
    <scope>NUCLEOTIDE SEQUENCE [LARGE SCALE GENOMIC DNA]</scope>
    <source>
        <strain evidence="4 7">BIOML-A10</strain>
        <strain evidence="3 6">BIOML-A11</strain>
    </source>
</reference>
<keyword evidence="1" id="KW-0812">Transmembrane</keyword>
<dbReference type="InterPro" id="IPR029058">
    <property type="entry name" value="AB_hydrolase_fold"/>
</dbReference>
<dbReference type="EMBL" id="CZBM01000024">
    <property type="protein sequence ID" value="CUQ54916.1"/>
    <property type="molecule type" value="Genomic_DNA"/>
</dbReference>
<dbReference type="Pfam" id="PF07224">
    <property type="entry name" value="Chlorophyllase"/>
    <property type="match status" value="1"/>
</dbReference>
<dbReference type="RefSeq" id="WP_057329489.1">
    <property type="nucleotide sequence ID" value="NZ_CP103178.1"/>
</dbReference>
<dbReference type="Gene3D" id="3.40.50.1820">
    <property type="entry name" value="alpha/beta hydrolase"/>
    <property type="match status" value="1"/>
</dbReference>
<sequence length="734" mass="83104">MTKNTIFSFLQACEATVIKTAQKSWKGATIGALATFTLYLVIISLSYLKIGISPIADLSIALITVGILSSLLALLSTWGFKIIRLFNPWFVGICLSTYILVRFLPYPDTSRMFIGFELLCGALIGYSVYIGIKKKVSITLILIVLGLNTCVVYFLANEGFDHTTPVSENYWNQKAPTFNAPDPTIEGTYTVKTLLYGNGDDKNRDEYANSCDIKTSSVDATPFFDQTSGFDNWIREIFWGFDASNYPINGRVWYPEGQGPFPLVIFVHGNHLMQEYSDPGYEYIATLLASKGYIAASIDENFLNSNWSGDYSHNEIFTRAWLILKHLECWREWNQQEDNPFYQTVDMDNIALVGHSRGGQAAPLATVINKQKRYYKDANQDFNFNFSIKGIVEIAPTAFYSMHKDKPLELENIDYLLLQGGYDQDVFSMAGSRKYNNLHFTDTNFHFKSVLYIYAANHGQFNTAWGRKDMPFPYSALLNLTPLMDGEGQRKIAQTYISAFLDASLKGKKENLSILKDYRLAKAIIPKGYYFNQYEDSDFKYIADYEEDLDVTTATLKDCSIHGQNLKTWKEEALILKDDESTSQLTSAVYLGWEKKDTNSLQQAEYTLQIDSAALASLDINTVKNLFFFIGNNSDTIDAVDFTLELTFGETSVKKDFSSFYVLPPLLKPELTKCSTLLSLGKEKVSEKVLQYVEIPLSSFNQGDSLSIDQLKEIRFIFNKKDKGEIILDRIGIN</sequence>
<evidence type="ECO:0000313" key="7">
    <source>
        <dbReference type="Proteomes" id="UP000471216"/>
    </source>
</evidence>
<evidence type="ECO:0000313" key="2">
    <source>
        <dbReference type="EMBL" id="CUQ54916.1"/>
    </source>
</evidence>
<feature type="transmembrane region" description="Helical" evidence="1">
    <location>
        <begin position="85"/>
        <end position="104"/>
    </location>
</feature>
<protein>
    <submittedName>
        <fullName evidence="3">Alpha/beta hydrolase</fullName>
    </submittedName>
    <submittedName>
        <fullName evidence="2">Predicted dienelactone hydrolase</fullName>
    </submittedName>
</protein>
<feature type="transmembrane region" description="Helical" evidence="1">
    <location>
        <begin position="136"/>
        <end position="156"/>
    </location>
</feature>
<feature type="transmembrane region" description="Helical" evidence="1">
    <location>
        <begin position="28"/>
        <end position="48"/>
    </location>
</feature>
<gene>
    <name evidence="2" type="ORF">ERS852560_04074</name>
    <name evidence="4" type="ORF">GKD54_02280</name>
    <name evidence="3" type="ORF">GKD58_02950</name>
</gene>
<dbReference type="Proteomes" id="UP000450599">
    <property type="component" value="Unassembled WGS sequence"/>
</dbReference>
<evidence type="ECO:0000313" key="6">
    <source>
        <dbReference type="Proteomes" id="UP000450599"/>
    </source>
</evidence>
<keyword evidence="1" id="KW-0472">Membrane</keyword>
<dbReference type="EMBL" id="WKMW01000002">
    <property type="protein sequence ID" value="MRY83238.1"/>
    <property type="molecule type" value="Genomic_DNA"/>
</dbReference>
<feature type="transmembrane region" description="Helical" evidence="1">
    <location>
        <begin position="60"/>
        <end position="78"/>
    </location>
</feature>
<reference evidence="2 5" key="1">
    <citation type="submission" date="2015-09" db="EMBL/GenBank/DDBJ databases">
        <authorList>
            <consortium name="Pathogen Informatics"/>
        </authorList>
    </citation>
    <scope>NUCLEOTIDE SEQUENCE [LARGE SCALE GENOMIC DNA]</scope>
    <source>
        <strain evidence="2 5">2789STDY5834948</strain>
    </source>
</reference>
<dbReference type="AlphaFoldDB" id="A0A174XBC9"/>